<evidence type="ECO:0000313" key="12">
    <source>
        <dbReference type="Proteomes" id="UP000474054"/>
    </source>
</evidence>
<evidence type="ECO:0000313" key="11">
    <source>
        <dbReference type="Proteomes" id="UP000426328"/>
    </source>
</evidence>
<evidence type="ECO:0000256" key="7">
    <source>
        <dbReference type="ARBA" id="ARBA00023145"/>
    </source>
</evidence>
<keyword evidence="3" id="KW-0479">Metal-binding</keyword>
<dbReference type="Gene3D" id="3.40.50.200">
    <property type="entry name" value="Peptidase S8/S53 domain"/>
    <property type="match status" value="1"/>
</dbReference>
<dbReference type="InterPro" id="IPR015366">
    <property type="entry name" value="S53_propep"/>
</dbReference>
<dbReference type="InterPro" id="IPR030400">
    <property type="entry name" value="Sedolisin_dom"/>
</dbReference>
<dbReference type="InterPro" id="IPR050819">
    <property type="entry name" value="Tripeptidyl-peptidase_I"/>
</dbReference>
<evidence type="ECO:0000256" key="4">
    <source>
        <dbReference type="ARBA" id="ARBA00022801"/>
    </source>
</evidence>
<evidence type="ECO:0000313" key="10">
    <source>
        <dbReference type="EMBL" id="QGR22881.1"/>
    </source>
</evidence>
<dbReference type="GO" id="GO:0004252">
    <property type="term" value="F:serine-type endopeptidase activity"/>
    <property type="evidence" value="ECO:0007669"/>
    <property type="project" value="InterPro"/>
</dbReference>
<organism evidence="10 11">
    <name type="scientific">Acidianus ambivalens</name>
    <name type="common">Desulfurolobus ambivalens</name>
    <dbReference type="NCBI Taxonomy" id="2283"/>
    <lineage>
        <taxon>Archaea</taxon>
        <taxon>Thermoproteota</taxon>
        <taxon>Thermoprotei</taxon>
        <taxon>Sulfolobales</taxon>
        <taxon>Sulfolobaceae</taxon>
        <taxon>Acidianus</taxon>
    </lineage>
</organism>
<dbReference type="GO" id="GO:0046872">
    <property type="term" value="F:metal ion binding"/>
    <property type="evidence" value="ECO:0007669"/>
    <property type="project" value="UniProtKB-KW"/>
</dbReference>
<dbReference type="GO" id="GO:0008240">
    <property type="term" value="F:tripeptidyl-peptidase activity"/>
    <property type="evidence" value="ECO:0007669"/>
    <property type="project" value="TreeGrafter"/>
</dbReference>
<keyword evidence="11" id="KW-1185">Reference proteome</keyword>
<evidence type="ECO:0000256" key="3">
    <source>
        <dbReference type="ARBA" id="ARBA00022723"/>
    </source>
</evidence>
<dbReference type="PROSITE" id="PS00138">
    <property type="entry name" value="SUBTILASE_SER"/>
    <property type="match status" value="1"/>
</dbReference>
<reference evidence="9 12" key="1">
    <citation type="submission" date="2019-10" db="EMBL/GenBank/DDBJ databases">
        <title>Comparative genomics of sulfur disproportionating microorganisms.</title>
        <authorList>
            <person name="Ward L.M."/>
            <person name="Bertran E."/>
            <person name="Johnston D."/>
        </authorList>
    </citation>
    <scope>NUCLEOTIDE SEQUENCE [LARGE SCALE GENOMIC DNA]</scope>
    <source>
        <strain evidence="9 12">DSM 3772</strain>
    </source>
</reference>
<dbReference type="Proteomes" id="UP000426328">
    <property type="component" value="Chromosome"/>
</dbReference>
<dbReference type="PROSITE" id="PS51695">
    <property type="entry name" value="SEDOLISIN"/>
    <property type="match status" value="1"/>
</dbReference>
<keyword evidence="2" id="KW-0645">Protease</keyword>
<keyword evidence="7" id="KW-0865">Zymogen</keyword>
<keyword evidence="6" id="KW-0106">Calcium</keyword>
<dbReference type="InterPro" id="IPR023828">
    <property type="entry name" value="Peptidase_S8_Ser-AS"/>
</dbReference>
<dbReference type="InterPro" id="IPR036852">
    <property type="entry name" value="Peptidase_S8/S53_dom_sf"/>
</dbReference>
<evidence type="ECO:0000256" key="5">
    <source>
        <dbReference type="ARBA" id="ARBA00022825"/>
    </source>
</evidence>
<proteinExistence type="predicted"/>
<dbReference type="AlphaFoldDB" id="A0A650CYF5"/>
<evidence type="ECO:0000256" key="2">
    <source>
        <dbReference type="ARBA" id="ARBA00022670"/>
    </source>
</evidence>
<protein>
    <submittedName>
        <fullName evidence="10">Peptidase S53</fullName>
    </submittedName>
</protein>
<evidence type="ECO:0000313" key="9">
    <source>
        <dbReference type="EMBL" id="MQL55675.1"/>
    </source>
</evidence>
<sequence length="1052" mass="115540">MAILITQLIPFYSPSNVSNYHNLQELNPNCIVTVAIVEQPKNLAKLQLDIENHIILNKTCMYKLFIPNNEIIKAVAYLTRFGIQTSVYMNVILATGKVCSFEKALNGKFYVINFHDIKFYEFLGDPPVSIGNALVFSTNITSQILQKPNTLYNYSQAIAYNVIYPCILREAYNVTTLYSRGIMGNGTNIGIIDFCGDPYIYQQLICFDKKFNIQNPPRFILCPIGPYNPNQGIESGWALEISLDVEYSHSIAPAAGIILYVANPNVPLPAIIAFVDQQDKVSVVSQSFGIPEIYFDLGLIPLSYLQSLTYEYWLGEVEGITFVAASGDYGGNGYNFFLSPQGGLLIPASDPYVLAVGGSTLYYSCNKTIQEAWSGESIYGASTGGFSSVFPSPWYQGVKGFREVPDVIADANPYTGVPVIYYYGEEYLIGGTSVASPIVAGIIDLATQVHGKFGFINPLIYSLKGTKALEQVTFGYNTPYYIKNSSYNPVSGLGYINAGYFISLIRNESTISVAVSNITYNDGQLVKVIVKASPLVPVTGYVYNGSNILEKFPLVYNGTYWIGYFTAKGSGIQEVVVTQGNDKAGTYILVGLQAMFLCPQVALYPSPIGIKVIAELLYANGSAAKANGVFTAFLYQYNITTCTFEIINKTNLSAENLIQGYLYMIVNNGSYIYGCFAPTTPFGGIYIIRISCVFGFSEFVEGIYLIPYIIPAAFTEPVSIADGCNFTIGIALLSLVAPNVTVKLYNADNQLVYSFSINAISYANSIFYVGEISLPHNISRGYYKIVSVANYNSTDHMVYGEGFTQVYISSCTLRVIVTTVPNGSIYENETLGIIASITYENGTNVNFGTFNAVIIPSYMKDNFDSLDLDFSVPLNYSKGEWFGKVTTPCEKSNPLGLSAEGLSGEWCIYVYGTSYNGIPISFPTTLSYSTLNIIPSIPNDQFILLPYTFIKDFNGTLMKDAYICNVVIINHNATLVNSIIKNLTIINGSVYLINSHICSYKTINGKVLNENATTKTCNNEVNNSLSNLSESLALLAGLLAIDIVIIKKFRRK</sequence>
<dbReference type="EMBL" id="CP045482">
    <property type="protein sequence ID" value="QGR22881.1"/>
    <property type="molecule type" value="Genomic_DNA"/>
</dbReference>
<keyword evidence="4" id="KW-0378">Hydrolase</keyword>
<dbReference type="PANTHER" id="PTHR14218">
    <property type="entry name" value="PROTEASE S8 TRIPEPTIDYL PEPTIDASE I CLN2"/>
    <property type="match status" value="1"/>
</dbReference>
<dbReference type="CDD" id="cd04056">
    <property type="entry name" value="Peptidases_S53"/>
    <property type="match status" value="1"/>
</dbReference>
<evidence type="ECO:0000256" key="1">
    <source>
        <dbReference type="ARBA" id="ARBA00001913"/>
    </source>
</evidence>
<dbReference type="SUPFAM" id="SSF52743">
    <property type="entry name" value="Subtilisin-like"/>
    <property type="match status" value="1"/>
</dbReference>
<dbReference type="GO" id="GO:0006508">
    <property type="term" value="P:proteolysis"/>
    <property type="evidence" value="ECO:0007669"/>
    <property type="project" value="UniProtKB-KW"/>
</dbReference>
<name>A0A650CYF5_ACIAM</name>
<comment type="cofactor">
    <cofactor evidence="1">
        <name>Ca(2+)</name>
        <dbReference type="ChEBI" id="CHEBI:29108"/>
    </cofactor>
</comment>
<evidence type="ECO:0000256" key="6">
    <source>
        <dbReference type="ARBA" id="ARBA00022837"/>
    </source>
</evidence>
<gene>
    <name evidence="10" type="ORF">D1866_06850</name>
    <name evidence="9" type="ORF">GFB69_07970</name>
</gene>
<dbReference type="SMART" id="SM00944">
    <property type="entry name" value="Pro-kuma_activ"/>
    <property type="match status" value="1"/>
</dbReference>
<evidence type="ECO:0000259" key="8">
    <source>
        <dbReference type="PROSITE" id="PS51695"/>
    </source>
</evidence>
<dbReference type="Proteomes" id="UP000474054">
    <property type="component" value="Unassembled WGS sequence"/>
</dbReference>
<keyword evidence="5" id="KW-0720">Serine protease</keyword>
<accession>A0A650CYF5</accession>
<dbReference type="EMBL" id="WHYS01000002">
    <property type="protein sequence ID" value="MQL55675.1"/>
    <property type="molecule type" value="Genomic_DNA"/>
</dbReference>
<feature type="domain" description="Peptidase S53" evidence="8">
    <location>
        <begin position="162"/>
        <end position="508"/>
    </location>
</feature>
<dbReference type="KEGG" id="aamb:D1866_06850"/>
<reference evidence="10 11" key="2">
    <citation type="submission" date="2019-10" db="EMBL/GenBank/DDBJ databases">
        <title>Genome Sequences from Six Type Strain Members of the Archaeal Family Sulfolobaceae: Acidianus ambivalens, Acidianus infernus, Metallosphaera prunae, Stygiolobus azoricus, Sulfolobus metallicus, and Sulfurisphaera ohwakuensis.</title>
        <authorList>
            <person name="Counts J.A."/>
            <person name="Kelly R.M."/>
        </authorList>
    </citation>
    <scope>NUCLEOTIDE SEQUENCE [LARGE SCALE GENOMIC DNA]</scope>
    <source>
        <strain evidence="10 11">LEI 10</strain>
    </source>
</reference>
<dbReference type="PANTHER" id="PTHR14218:SF15">
    <property type="entry name" value="TRIPEPTIDYL-PEPTIDASE 1"/>
    <property type="match status" value="1"/>
</dbReference>